<dbReference type="Pfam" id="PF07479">
    <property type="entry name" value="NAD_Gly3P_dh_C"/>
    <property type="match status" value="1"/>
</dbReference>
<keyword evidence="3 5" id="KW-0520">NAD</keyword>
<dbReference type="Gene3D" id="3.40.50.720">
    <property type="entry name" value="NAD(P)-binding Rossmann-like Domain"/>
    <property type="match status" value="1"/>
</dbReference>
<dbReference type="GO" id="GO:0141152">
    <property type="term" value="F:glycerol-3-phosphate dehydrogenase (NAD+) activity"/>
    <property type="evidence" value="ECO:0007669"/>
    <property type="project" value="UniProtKB-UniRule"/>
</dbReference>
<dbReference type="GO" id="GO:0046168">
    <property type="term" value="P:glycerol-3-phosphate catabolic process"/>
    <property type="evidence" value="ECO:0007669"/>
    <property type="project" value="UniProtKB-UniRule"/>
</dbReference>
<evidence type="ECO:0000256" key="5">
    <source>
        <dbReference type="RuleBase" id="RU000437"/>
    </source>
</evidence>
<comment type="catalytic activity">
    <reaction evidence="4 6">
        <text>sn-glycerol 3-phosphate + NAD(+) = dihydroxyacetone phosphate + NADH + H(+)</text>
        <dbReference type="Rhea" id="RHEA:11092"/>
        <dbReference type="ChEBI" id="CHEBI:15378"/>
        <dbReference type="ChEBI" id="CHEBI:57540"/>
        <dbReference type="ChEBI" id="CHEBI:57597"/>
        <dbReference type="ChEBI" id="CHEBI:57642"/>
        <dbReference type="ChEBI" id="CHEBI:57945"/>
        <dbReference type="EC" id="1.1.1.8"/>
    </reaction>
</comment>
<dbReference type="InterPro" id="IPR011128">
    <property type="entry name" value="G3P_DH_NAD-dep_N"/>
</dbReference>
<feature type="domain" description="Glycerol-3-phosphate dehydrogenase NAD-dependent N-terminal" evidence="7">
    <location>
        <begin position="84"/>
        <end position="240"/>
    </location>
</feature>
<dbReference type="FunFam" id="3.40.50.720:FF:000019">
    <property type="entry name" value="Glycerol-3-phosphate dehydrogenase [NAD(P)+]"/>
    <property type="match status" value="1"/>
</dbReference>
<dbReference type="InterPro" id="IPR013328">
    <property type="entry name" value="6PGD_dom2"/>
</dbReference>
<dbReference type="Pfam" id="PF01210">
    <property type="entry name" value="NAD_Gly3P_dh_N"/>
    <property type="match status" value="1"/>
</dbReference>
<dbReference type="GO" id="GO:0005975">
    <property type="term" value="P:carbohydrate metabolic process"/>
    <property type="evidence" value="ECO:0007669"/>
    <property type="project" value="InterPro"/>
</dbReference>
<evidence type="ECO:0000256" key="2">
    <source>
        <dbReference type="ARBA" id="ARBA00023002"/>
    </source>
</evidence>
<name>A0A7S4NS14_9EUKA</name>
<reference evidence="9" key="1">
    <citation type="submission" date="2021-01" db="EMBL/GenBank/DDBJ databases">
        <authorList>
            <person name="Corre E."/>
            <person name="Pelletier E."/>
            <person name="Niang G."/>
            <person name="Scheremetjew M."/>
            <person name="Finn R."/>
            <person name="Kale V."/>
            <person name="Holt S."/>
            <person name="Cochrane G."/>
            <person name="Meng A."/>
            <person name="Brown T."/>
            <person name="Cohen L."/>
        </authorList>
    </citation>
    <scope>NUCLEOTIDE SEQUENCE</scope>
    <source>
        <strain evidence="9">SoJaBio B1-5/56/2</strain>
    </source>
</reference>
<dbReference type="InterPro" id="IPR006168">
    <property type="entry name" value="G3P_DH_NAD-dep"/>
</dbReference>
<accession>A0A7S4NS14</accession>
<feature type="domain" description="Glycerol-3-phosphate dehydrogenase NAD-dependent C-terminal" evidence="8">
    <location>
        <begin position="260"/>
        <end position="400"/>
    </location>
</feature>
<evidence type="ECO:0000256" key="4">
    <source>
        <dbReference type="ARBA" id="ARBA00048683"/>
    </source>
</evidence>
<dbReference type="AlphaFoldDB" id="A0A7S4NS14"/>
<dbReference type="PANTHER" id="PTHR11728">
    <property type="entry name" value="GLYCEROL-3-PHOSPHATE DEHYDROGENASE"/>
    <property type="match status" value="1"/>
</dbReference>
<evidence type="ECO:0000256" key="3">
    <source>
        <dbReference type="ARBA" id="ARBA00023027"/>
    </source>
</evidence>
<organism evidence="9">
    <name type="scientific">Paramoeba aestuarina</name>
    <dbReference type="NCBI Taxonomy" id="180227"/>
    <lineage>
        <taxon>Eukaryota</taxon>
        <taxon>Amoebozoa</taxon>
        <taxon>Discosea</taxon>
        <taxon>Flabellinia</taxon>
        <taxon>Dactylopodida</taxon>
        <taxon>Paramoebidae</taxon>
        <taxon>Paramoeba</taxon>
    </lineage>
</organism>
<dbReference type="PRINTS" id="PR00077">
    <property type="entry name" value="GPDHDRGNASE"/>
</dbReference>
<dbReference type="SUPFAM" id="SSF51735">
    <property type="entry name" value="NAD(P)-binding Rossmann-fold domains"/>
    <property type="match status" value="1"/>
</dbReference>
<comment type="similarity">
    <text evidence="1 5">Belongs to the NAD-dependent glycerol-3-phosphate dehydrogenase family.</text>
</comment>
<dbReference type="PANTHER" id="PTHR11728:SF1">
    <property type="entry name" value="GLYCEROL-3-PHOSPHATE DEHYDROGENASE [NAD(+)] 2, CHLOROPLASTIC"/>
    <property type="match status" value="1"/>
</dbReference>
<evidence type="ECO:0000256" key="6">
    <source>
        <dbReference type="RuleBase" id="RU361243"/>
    </source>
</evidence>
<dbReference type="InterPro" id="IPR008927">
    <property type="entry name" value="6-PGluconate_DH-like_C_sf"/>
</dbReference>
<proteinExistence type="inferred from homology"/>
<evidence type="ECO:0000259" key="7">
    <source>
        <dbReference type="Pfam" id="PF01210"/>
    </source>
</evidence>
<dbReference type="Gene3D" id="1.10.1040.10">
    <property type="entry name" value="N-(1-d-carboxylethyl)-l-norvaline Dehydrogenase, domain 2"/>
    <property type="match status" value="1"/>
</dbReference>
<dbReference type="NCBIfam" id="NF000942">
    <property type="entry name" value="PRK00094.1-4"/>
    <property type="match status" value="1"/>
</dbReference>
<dbReference type="EMBL" id="HBKR01016895">
    <property type="protein sequence ID" value="CAE2305137.1"/>
    <property type="molecule type" value="Transcribed_RNA"/>
</dbReference>
<protein>
    <recommendedName>
        <fullName evidence="6">Glycerol-3-phosphate dehydrogenase [NAD(+)]</fullName>
        <ecNumber evidence="6">1.1.1.8</ecNumber>
    </recommendedName>
</protein>
<dbReference type="SUPFAM" id="SSF48179">
    <property type="entry name" value="6-phosphogluconate dehydrogenase C-terminal domain-like"/>
    <property type="match status" value="1"/>
</dbReference>
<dbReference type="GO" id="GO:0005829">
    <property type="term" value="C:cytosol"/>
    <property type="evidence" value="ECO:0007669"/>
    <property type="project" value="TreeGrafter"/>
</dbReference>
<dbReference type="NCBIfam" id="NF000940">
    <property type="entry name" value="PRK00094.1-2"/>
    <property type="match status" value="1"/>
</dbReference>
<gene>
    <name evidence="9" type="ORF">NAES01612_LOCUS11192</name>
</gene>
<keyword evidence="2 5" id="KW-0560">Oxidoreductase</keyword>
<dbReference type="InterPro" id="IPR036291">
    <property type="entry name" value="NAD(P)-bd_dom_sf"/>
</dbReference>
<sequence>MISLALMAIDSTSFSKSQVHTELEGRFGSDGVFLSKELLAVMVSDLISSHCQHPDQINEDEMQSILQDLDSRPIGKDPHPIKAVVMGGGAFGTAMACALSRRGHQVTILMLPQESTHVDSINSAHKNTMCFPDTMLPTSIKATTDADGTFEGASLVVHAIPVQYSRKYLESIKSHLPKGCPIISVSKGISMDTLDFMDGILTQVLGDSHPLAFVAGPSFAIGIIEGEPTWCTLASSDVETANTLQKLISSSTFRTYHTTDVRGVEACSALKNVLSILCGMSIALGHSPNTTNGLLTRAWADIRSLVVGLGGKPETMSGLAGIGDLLLTCYGGLSRNSKFGALLAKNGSVEEAIKGAGGVVEGLPTSKAVHDLAEKMNIKIPVLSAISRLLEGQISPQDLVIYVMTLPLGEEFPKLQAEPAKL</sequence>
<dbReference type="GO" id="GO:0051287">
    <property type="term" value="F:NAD binding"/>
    <property type="evidence" value="ECO:0007669"/>
    <property type="project" value="UniProtKB-UniRule"/>
</dbReference>
<dbReference type="InterPro" id="IPR006109">
    <property type="entry name" value="G3P_DH_NAD-dep_C"/>
</dbReference>
<evidence type="ECO:0000259" key="8">
    <source>
        <dbReference type="Pfam" id="PF07479"/>
    </source>
</evidence>
<dbReference type="EC" id="1.1.1.8" evidence="6"/>
<evidence type="ECO:0000313" key="9">
    <source>
        <dbReference type="EMBL" id="CAE2305137.1"/>
    </source>
</evidence>
<dbReference type="HAMAP" id="MF_00394">
    <property type="entry name" value="NAD_Glyc3P_dehydrog"/>
    <property type="match status" value="1"/>
</dbReference>
<evidence type="ECO:0000256" key="1">
    <source>
        <dbReference type="ARBA" id="ARBA00011009"/>
    </source>
</evidence>